<keyword evidence="2" id="KW-1185">Reference proteome</keyword>
<dbReference type="RefSeq" id="WP_111349800.1">
    <property type="nucleotide sequence ID" value="NZ_QLII01000001.1"/>
</dbReference>
<dbReference type="SUPFAM" id="SSF53448">
    <property type="entry name" value="Nucleotide-diphospho-sugar transferases"/>
    <property type="match status" value="1"/>
</dbReference>
<dbReference type="EMBL" id="QLII01000001">
    <property type="protein sequence ID" value="RAI78224.1"/>
    <property type="molecule type" value="Genomic_DNA"/>
</dbReference>
<dbReference type="Proteomes" id="UP000249016">
    <property type="component" value="Unassembled WGS sequence"/>
</dbReference>
<protein>
    <recommendedName>
        <fullName evidence="3">Glycosyl transferase</fullName>
    </recommendedName>
</protein>
<evidence type="ECO:0000313" key="2">
    <source>
        <dbReference type="Proteomes" id="UP000249016"/>
    </source>
</evidence>
<dbReference type="InterPro" id="IPR029044">
    <property type="entry name" value="Nucleotide-diphossugar_trans"/>
</dbReference>
<gene>
    <name evidence="1" type="ORF">HMF3257_36530</name>
</gene>
<accession>A0A327NWH8</accession>
<dbReference type="AlphaFoldDB" id="A0A327NWH8"/>
<proteinExistence type="predicted"/>
<comment type="caution">
    <text evidence="1">The sequence shown here is derived from an EMBL/GenBank/DDBJ whole genome shotgun (WGS) entry which is preliminary data.</text>
</comment>
<evidence type="ECO:0008006" key="3">
    <source>
        <dbReference type="Google" id="ProtNLM"/>
    </source>
</evidence>
<sequence>MLLTICTIRQLPQAFGLGNSLRQFTADGKGEPMLIGLVDDLTHLPSGFVSPYPLLSIGELLPADQISALSAMYTPTEFSAACKPLFIAEAFRRYPEADKLVYADPNIQLLHSLAPIWSLLDTANILLTPFITRNPANGSTDEGWPDEKFFQNIGLYSSDFLAFRRSTETDRLLDWWDNRVRERAFINFCEGHCLDQLWLMHVPVMFRGVTIVKNPGWHVGLWNLHERTIQLRENHRLVSGPTGQNEPLLFVNFKGLSNPDEGFFPHQTRVRLADRPEINSLLTSYRQLISNDLSSALGLVNPAYGQQPEPLVLRGWRYATIKSMRTVTRFLDQVYIPVIK</sequence>
<organism evidence="1 2">
    <name type="scientific">Spirosoma telluris</name>
    <dbReference type="NCBI Taxonomy" id="2183553"/>
    <lineage>
        <taxon>Bacteria</taxon>
        <taxon>Pseudomonadati</taxon>
        <taxon>Bacteroidota</taxon>
        <taxon>Cytophagia</taxon>
        <taxon>Cytophagales</taxon>
        <taxon>Cytophagaceae</taxon>
        <taxon>Spirosoma</taxon>
    </lineage>
</organism>
<name>A0A327NWH8_9BACT</name>
<reference evidence="1 2" key="1">
    <citation type="submission" date="2018-06" db="EMBL/GenBank/DDBJ databases">
        <title>Spirosoma sp. HMF3257 Genome sequencing and assembly.</title>
        <authorList>
            <person name="Kang H."/>
            <person name="Cha I."/>
            <person name="Kim H."/>
            <person name="Kang J."/>
            <person name="Joh K."/>
        </authorList>
    </citation>
    <scope>NUCLEOTIDE SEQUENCE [LARGE SCALE GENOMIC DNA]</scope>
    <source>
        <strain evidence="1 2">HMF3257</strain>
    </source>
</reference>
<evidence type="ECO:0000313" key="1">
    <source>
        <dbReference type="EMBL" id="RAI78224.1"/>
    </source>
</evidence>